<dbReference type="Proteomes" id="UP000264330">
    <property type="component" value="Unassembled WGS sequence"/>
</dbReference>
<evidence type="ECO:0008006" key="4">
    <source>
        <dbReference type="Google" id="ProtNLM"/>
    </source>
</evidence>
<dbReference type="EMBL" id="DPMF01000096">
    <property type="protein sequence ID" value="HCV80293.1"/>
    <property type="molecule type" value="Genomic_DNA"/>
</dbReference>
<feature type="transmembrane region" description="Helical" evidence="1">
    <location>
        <begin position="61"/>
        <end position="80"/>
    </location>
</feature>
<feature type="transmembrane region" description="Helical" evidence="1">
    <location>
        <begin position="5"/>
        <end position="23"/>
    </location>
</feature>
<gene>
    <name evidence="2" type="ORF">DGQ38_04520</name>
</gene>
<feature type="transmembrane region" description="Helical" evidence="1">
    <location>
        <begin position="305"/>
        <end position="331"/>
    </location>
</feature>
<feature type="transmembrane region" description="Helical" evidence="1">
    <location>
        <begin position="29"/>
        <end position="45"/>
    </location>
</feature>
<feature type="transmembrane region" description="Helical" evidence="1">
    <location>
        <begin position="183"/>
        <end position="211"/>
    </location>
</feature>
<keyword evidence="1" id="KW-1133">Transmembrane helix</keyword>
<comment type="caution">
    <text evidence="2">The sequence shown here is derived from an EMBL/GenBank/DDBJ whole genome shotgun (WGS) entry which is preliminary data.</text>
</comment>
<dbReference type="RefSeq" id="WP_281682923.1">
    <property type="nucleotide sequence ID" value="NZ_CALFQJ010000221.1"/>
</dbReference>
<dbReference type="AlphaFoldDB" id="A0A3D5IX77"/>
<accession>A0A3D5IX77</accession>
<evidence type="ECO:0000313" key="2">
    <source>
        <dbReference type="EMBL" id="HCV80293.1"/>
    </source>
</evidence>
<evidence type="ECO:0000256" key="1">
    <source>
        <dbReference type="SAM" id="Phobius"/>
    </source>
</evidence>
<organism evidence="2 3">
    <name type="scientific">Zunongwangia profunda</name>
    <dbReference type="NCBI Taxonomy" id="398743"/>
    <lineage>
        <taxon>Bacteria</taxon>
        <taxon>Pseudomonadati</taxon>
        <taxon>Bacteroidota</taxon>
        <taxon>Flavobacteriia</taxon>
        <taxon>Flavobacteriales</taxon>
        <taxon>Flavobacteriaceae</taxon>
        <taxon>Zunongwangia</taxon>
    </lineage>
</organism>
<keyword evidence="1" id="KW-0472">Membrane</keyword>
<feature type="transmembrane region" description="Helical" evidence="1">
    <location>
        <begin position="86"/>
        <end position="104"/>
    </location>
</feature>
<name>A0A3D5IX77_9FLAO</name>
<feature type="transmembrane region" description="Helical" evidence="1">
    <location>
        <begin position="343"/>
        <end position="376"/>
    </location>
</feature>
<protein>
    <recommendedName>
        <fullName evidence="4">O-antigen ligase domain-containing protein</fullName>
    </recommendedName>
</protein>
<reference evidence="2 3" key="1">
    <citation type="journal article" date="2018" name="Nat. Biotechnol.">
        <title>A standardized bacterial taxonomy based on genome phylogeny substantially revises the tree of life.</title>
        <authorList>
            <person name="Parks D.H."/>
            <person name="Chuvochina M."/>
            <person name="Waite D.W."/>
            <person name="Rinke C."/>
            <person name="Skarshewski A."/>
            <person name="Chaumeil P.A."/>
            <person name="Hugenholtz P."/>
        </authorList>
    </citation>
    <scope>NUCLEOTIDE SEQUENCE [LARGE SCALE GENOMIC DNA]</scope>
    <source>
        <strain evidence="2">UBA9359</strain>
    </source>
</reference>
<keyword evidence="1" id="KW-0812">Transmembrane</keyword>
<feature type="transmembrane region" description="Helical" evidence="1">
    <location>
        <begin position="223"/>
        <end position="244"/>
    </location>
</feature>
<evidence type="ECO:0000313" key="3">
    <source>
        <dbReference type="Proteomes" id="UP000264330"/>
    </source>
</evidence>
<proteinExistence type="predicted"/>
<feature type="transmembrane region" description="Helical" evidence="1">
    <location>
        <begin position="116"/>
        <end position="133"/>
    </location>
</feature>
<sequence length="391" mass="46814">MKKSTFLFVSLLLSFRFWYLSFIPLNRDIFLVLFILWGFLGFIFFPKKQRKSLYTIKYKKYFYWILIGVMISMFNADLFWDQNLLTTLIAQRFIYAFIFLIPLLYIQPSEEDILKALKWISFCTFLVWLLGVFNPALLGKGADDEVVKSQTDFGYYVNGIHFVVFYFYFVVQKYIEKFKWKDFLKAMLLFSFLLIYQNRSILIGAVIVVFYSLFRFRSRYKGGLILSIAGILCFIVIYTQEIWLNLIEATEHQLNSDKYNRWKSLYYYFNEYSPNWFTYLFGNGMPSGGNSKLGDLMWNNFTKGIYASDLGMIGMWTTYGLIPLVTIYAVIFKIIYQKKFPLYLKFICFHIIAVPTIFQFWFNPGVYLFIIIFYMYAYHNENNRSIKECYQ</sequence>
<feature type="transmembrane region" description="Helical" evidence="1">
    <location>
        <begin position="153"/>
        <end position="171"/>
    </location>
</feature>